<keyword evidence="3 6" id="KW-0812">Transmembrane</keyword>
<keyword evidence="2" id="KW-0813">Transport</keyword>
<evidence type="ECO:0000256" key="1">
    <source>
        <dbReference type="ARBA" id="ARBA00004141"/>
    </source>
</evidence>
<proteinExistence type="predicted"/>
<dbReference type="PANTHER" id="PTHR10283">
    <property type="entry name" value="SOLUTE CARRIER FAMILY 13 MEMBER"/>
    <property type="match status" value="1"/>
</dbReference>
<dbReference type="STRING" id="349124.Hhal_0442"/>
<keyword evidence="5 6" id="KW-0472">Membrane</keyword>
<feature type="transmembrane region" description="Helical" evidence="6">
    <location>
        <begin position="460"/>
        <end position="484"/>
    </location>
</feature>
<feature type="transmembrane region" description="Helical" evidence="6">
    <location>
        <begin position="402"/>
        <end position="421"/>
    </location>
</feature>
<dbReference type="RefSeq" id="WP_011813253.1">
    <property type="nucleotide sequence ID" value="NC_008789.1"/>
</dbReference>
<feature type="transmembrane region" description="Helical" evidence="6">
    <location>
        <begin position="427"/>
        <end position="448"/>
    </location>
</feature>
<reference evidence="8" key="1">
    <citation type="submission" date="2006-12" db="EMBL/GenBank/DDBJ databases">
        <title>Complete sequence of Halorhodospira halophila SL1.</title>
        <authorList>
            <consortium name="US DOE Joint Genome Institute"/>
            <person name="Copeland A."/>
            <person name="Lucas S."/>
            <person name="Lapidus A."/>
            <person name="Barry K."/>
            <person name="Detter J.C."/>
            <person name="Glavina del Rio T."/>
            <person name="Hammon N."/>
            <person name="Israni S."/>
            <person name="Dalin E."/>
            <person name="Tice H."/>
            <person name="Pitluck S."/>
            <person name="Saunders E."/>
            <person name="Brettin T."/>
            <person name="Bruce D."/>
            <person name="Han C."/>
            <person name="Tapia R."/>
            <person name="Schmutz J."/>
            <person name="Larimer F."/>
            <person name="Land M."/>
            <person name="Hauser L."/>
            <person name="Kyrpides N."/>
            <person name="Mikhailova N."/>
            <person name="Hoff W."/>
            <person name="Richardson P."/>
        </authorList>
    </citation>
    <scope>NUCLEOTIDE SEQUENCE [LARGE SCALE GENOMIC DNA]</scope>
    <source>
        <strain evidence="8">DSM 244 / SL1</strain>
    </source>
</reference>
<dbReference type="GO" id="GO:0015141">
    <property type="term" value="F:succinate transmembrane transporter activity"/>
    <property type="evidence" value="ECO:0007669"/>
    <property type="project" value="UniProtKB-ARBA"/>
</dbReference>
<organism evidence="7 8">
    <name type="scientific">Halorhodospira halophila (strain DSM 244 / SL1)</name>
    <name type="common">Ectothiorhodospira halophila (strain DSM 244 / SL1)</name>
    <dbReference type="NCBI Taxonomy" id="349124"/>
    <lineage>
        <taxon>Bacteria</taxon>
        <taxon>Pseudomonadati</taxon>
        <taxon>Pseudomonadota</taxon>
        <taxon>Gammaproteobacteria</taxon>
        <taxon>Chromatiales</taxon>
        <taxon>Ectothiorhodospiraceae</taxon>
        <taxon>Halorhodospira</taxon>
    </lineage>
</organism>
<dbReference type="InterPro" id="IPR031312">
    <property type="entry name" value="Na/sul_symport_CS"/>
</dbReference>
<feature type="transmembrane region" description="Helical" evidence="6">
    <location>
        <begin position="61"/>
        <end position="78"/>
    </location>
</feature>
<evidence type="ECO:0000256" key="3">
    <source>
        <dbReference type="ARBA" id="ARBA00022692"/>
    </source>
</evidence>
<sequence length="486" mass="50558">MSTSTNPSAARRRWIGLIGGPLAAAAMLLAGPPAGLEPEAWYVAALTVLMATWWVSEALPIAATALLPAVALPLLGVASPEQAMASYANPMIFLFLGGFLIAMAIQRWGLHRRIALLILSATGGRDDLLVAGFMGATAMLSMWVSNTATAAMMLPIGLSVISLVETSSGKTDRHFTLALLLGIAFGANIGGLGTLIGTPPNAFLAGYMGDRFDIQIGFAQWMVVGVPVSAIMLVLAWWVLTRWVFPLPGQAIEGVGELIEQERRQIGPMQRTERRVAVVFVLTALAWVMRPWLESVLPGSVAISDAGIALLGALALFLVPADVRRLKFLLDWEDTRGLPWGVLVLVGGGLALGVAIDESGLAGAIAALLSGMGSWPAPLLVLSVAILAALMSHVTSNTATAATLLPLVTSLALAIDIHPLLLGVPVALAASAAFMLPVATPPNAIVFGSDRITVPDMVRAGALLTFAGAGIATLAAFLLAPWVLGF</sequence>
<dbReference type="PANTHER" id="PTHR10283:SF82">
    <property type="entry name" value="SOLUTE CARRIER FAMILY 13 MEMBER 2"/>
    <property type="match status" value="1"/>
</dbReference>
<dbReference type="PROSITE" id="PS01271">
    <property type="entry name" value="NA_SULFATE"/>
    <property type="match status" value="1"/>
</dbReference>
<feature type="transmembrane region" description="Helical" evidence="6">
    <location>
        <begin position="218"/>
        <end position="240"/>
    </location>
</feature>
<dbReference type="GO" id="GO:0005886">
    <property type="term" value="C:plasma membrane"/>
    <property type="evidence" value="ECO:0007669"/>
    <property type="project" value="TreeGrafter"/>
</dbReference>
<feature type="transmembrane region" description="Helical" evidence="6">
    <location>
        <begin position="299"/>
        <end position="318"/>
    </location>
</feature>
<dbReference type="NCBIfam" id="TIGR00785">
    <property type="entry name" value="dass"/>
    <property type="match status" value="1"/>
</dbReference>
<evidence type="ECO:0000256" key="6">
    <source>
        <dbReference type="SAM" id="Phobius"/>
    </source>
</evidence>
<reference evidence="7 8" key="2">
    <citation type="journal article" date="2013" name="Stand. Genomic Sci.">
        <title>Complete genome sequence of Halorhodospira halophila SL1.</title>
        <authorList>
            <person name="Challacombe J.F."/>
            <person name="Majid S."/>
            <person name="Deole R."/>
            <person name="Brettin T.S."/>
            <person name="Bruce D."/>
            <person name="Delano S.F."/>
            <person name="Detter J.C."/>
            <person name="Gleasner C.D."/>
            <person name="Han C.S."/>
            <person name="Misra M."/>
            <person name="Reitenga K.G."/>
            <person name="Mikhailova N."/>
            <person name="Woyke T."/>
            <person name="Pitluck S."/>
            <person name="Nolan M."/>
            <person name="Land M.L."/>
            <person name="Saunders E."/>
            <person name="Tapia R."/>
            <person name="Lapidus A."/>
            <person name="Ivanova N."/>
            <person name="Hoff W.D."/>
        </authorList>
    </citation>
    <scope>NUCLEOTIDE SEQUENCE [LARGE SCALE GENOMIC DNA]</scope>
    <source>
        <strain evidence="8">DSM 244 / SL1</strain>
    </source>
</reference>
<comment type="subcellular location">
    <subcellularLocation>
        <location evidence="1">Membrane</location>
        <topology evidence="1">Multi-pass membrane protein</topology>
    </subcellularLocation>
</comment>
<name>A1WU68_HALHL</name>
<feature type="transmembrane region" description="Helical" evidence="6">
    <location>
        <begin position="338"/>
        <end position="356"/>
    </location>
</feature>
<evidence type="ECO:0000256" key="2">
    <source>
        <dbReference type="ARBA" id="ARBA00022448"/>
    </source>
</evidence>
<dbReference type="KEGG" id="hha:Hhal_0442"/>
<dbReference type="HOGENOM" id="CLU_005170_0_0_6"/>
<evidence type="ECO:0000256" key="4">
    <source>
        <dbReference type="ARBA" id="ARBA00022989"/>
    </source>
</evidence>
<evidence type="ECO:0000313" key="7">
    <source>
        <dbReference type="EMBL" id="ABM61230.1"/>
    </source>
</evidence>
<feature type="transmembrane region" description="Helical" evidence="6">
    <location>
        <begin position="176"/>
        <end position="198"/>
    </location>
</feature>
<dbReference type="InterPro" id="IPR001898">
    <property type="entry name" value="SLC13A/DASS"/>
</dbReference>
<dbReference type="Pfam" id="PF00939">
    <property type="entry name" value="Na_sulph_symp"/>
    <property type="match status" value="1"/>
</dbReference>
<feature type="transmembrane region" description="Helical" evidence="6">
    <location>
        <begin position="84"/>
        <end position="102"/>
    </location>
</feature>
<keyword evidence="8" id="KW-1185">Reference proteome</keyword>
<dbReference type="EMBL" id="CP000544">
    <property type="protein sequence ID" value="ABM61230.1"/>
    <property type="molecule type" value="Genomic_DNA"/>
</dbReference>
<evidence type="ECO:0000313" key="8">
    <source>
        <dbReference type="Proteomes" id="UP000000647"/>
    </source>
</evidence>
<dbReference type="AlphaFoldDB" id="A1WU68"/>
<evidence type="ECO:0000256" key="5">
    <source>
        <dbReference type="ARBA" id="ARBA00023136"/>
    </source>
</evidence>
<dbReference type="eggNOG" id="COG0471">
    <property type="taxonomic scope" value="Bacteria"/>
</dbReference>
<keyword evidence="4 6" id="KW-1133">Transmembrane helix</keyword>
<feature type="transmembrane region" description="Helical" evidence="6">
    <location>
        <begin position="142"/>
        <end position="164"/>
    </location>
</feature>
<feature type="transmembrane region" description="Helical" evidence="6">
    <location>
        <begin position="362"/>
        <end position="390"/>
    </location>
</feature>
<accession>A1WU68</accession>
<dbReference type="Proteomes" id="UP000000647">
    <property type="component" value="Chromosome"/>
</dbReference>
<feature type="transmembrane region" description="Helical" evidence="6">
    <location>
        <begin position="276"/>
        <end position="293"/>
    </location>
</feature>
<protein>
    <submittedName>
        <fullName evidence="7">Anion transporter</fullName>
    </submittedName>
</protein>
<gene>
    <name evidence="7" type="ordered locus">Hhal_0442</name>
</gene>
<dbReference type="CDD" id="cd01115">
    <property type="entry name" value="SLC13_permease"/>
    <property type="match status" value="1"/>
</dbReference>